<protein>
    <recommendedName>
        <fullName evidence="3">RNase H type-1 domain-containing protein</fullName>
    </recommendedName>
</protein>
<evidence type="ECO:0008006" key="3">
    <source>
        <dbReference type="Google" id="ProtNLM"/>
    </source>
</evidence>
<dbReference type="Proteomes" id="UP000198211">
    <property type="component" value="Unassembled WGS sequence"/>
</dbReference>
<dbReference type="OrthoDB" id="123143at2759"/>
<keyword evidence="2" id="KW-1185">Reference proteome</keyword>
<name>A0A225VPM2_9STRA</name>
<organism evidence="1 2">
    <name type="scientific">Phytophthora megakarya</name>
    <dbReference type="NCBI Taxonomy" id="4795"/>
    <lineage>
        <taxon>Eukaryota</taxon>
        <taxon>Sar</taxon>
        <taxon>Stramenopiles</taxon>
        <taxon>Oomycota</taxon>
        <taxon>Peronosporomycetes</taxon>
        <taxon>Peronosporales</taxon>
        <taxon>Peronosporaceae</taxon>
        <taxon>Phytophthora</taxon>
    </lineage>
</organism>
<evidence type="ECO:0000313" key="1">
    <source>
        <dbReference type="EMBL" id="OWZ07054.1"/>
    </source>
</evidence>
<proteinExistence type="predicted"/>
<sequence>MYTQLPLDYEGFVVSFDGSAKTGKNGGAMIVIAAIAYLEQTTVNMAEYSDMNNGVIAAVARGLKT</sequence>
<accession>A0A225VPM2</accession>
<reference evidence="2" key="1">
    <citation type="submission" date="2017-03" db="EMBL/GenBank/DDBJ databases">
        <title>Phytopthora megakarya and P. palmivora, two closely related causual agents of cacao black pod achieved similar genome size and gene model numbers by different mechanisms.</title>
        <authorList>
            <person name="Ali S."/>
            <person name="Shao J."/>
            <person name="Larry D.J."/>
            <person name="Kronmiller B."/>
            <person name="Shen D."/>
            <person name="Strem M.D."/>
            <person name="Melnick R.L."/>
            <person name="Guiltinan M.J."/>
            <person name="Tyler B.M."/>
            <person name="Meinhardt L.W."/>
            <person name="Bailey B.A."/>
        </authorList>
    </citation>
    <scope>NUCLEOTIDE SEQUENCE [LARGE SCALE GENOMIC DNA]</scope>
    <source>
        <strain evidence="2">zdho120</strain>
    </source>
</reference>
<dbReference type="AlphaFoldDB" id="A0A225VPM2"/>
<comment type="caution">
    <text evidence="1">The sequence shown here is derived from an EMBL/GenBank/DDBJ whole genome shotgun (WGS) entry which is preliminary data.</text>
</comment>
<dbReference type="EMBL" id="NBNE01003697">
    <property type="protein sequence ID" value="OWZ07054.1"/>
    <property type="molecule type" value="Genomic_DNA"/>
</dbReference>
<evidence type="ECO:0000313" key="2">
    <source>
        <dbReference type="Proteomes" id="UP000198211"/>
    </source>
</evidence>
<gene>
    <name evidence="1" type="ORF">PHMEG_00020607</name>
</gene>